<dbReference type="OrthoDB" id="2369547at2759"/>
<dbReference type="Proteomes" id="UP000789396">
    <property type="component" value="Unassembled WGS sequence"/>
</dbReference>
<evidence type="ECO:0000313" key="2">
    <source>
        <dbReference type="Proteomes" id="UP000789396"/>
    </source>
</evidence>
<dbReference type="AlphaFoldDB" id="A0A9N9FRD1"/>
<reference evidence="1" key="1">
    <citation type="submission" date="2021-06" db="EMBL/GenBank/DDBJ databases">
        <authorList>
            <person name="Kallberg Y."/>
            <person name="Tangrot J."/>
            <person name="Rosling A."/>
        </authorList>
    </citation>
    <scope>NUCLEOTIDE SEQUENCE</scope>
    <source>
        <strain evidence="1">IN212</strain>
    </source>
</reference>
<keyword evidence="2" id="KW-1185">Reference proteome</keyword>
<comment type="caution">
    <text evidence="1">The sequence shown here is derived from an EMBL/GenBank/DDBJ whole genome shotgun (WGS) entry which is preliminary data.</text>
</comment>
<protein>
    <submittedName>
        <fullName evidence="1">15139_t:CDS:1</fullName>
    </submittedName>
</protein>
<sequence>IFSEENNYNDQTYPISIRLGLEIMIQLNKKHFIIHIVRNIHSQLQPGYICEGSRQSSSIVTSASTVLTSVYQTIFGTKTRFLELAYLGLNQINAA</sequence>
<organism evidence="1 2">
    <name type="scientific">Racocetra fulgida</name>
    <dbReference type="NCBI Taxonomy" id="60492"/>
    <lineage>
        <taxon>Eukaryota</taxon>
        <taxon>Fungi</taxon>
        <taxon>Fungi incertae sedis</taxon>
        <taxon>Mucoromycota</taxon>
        <taxon>Glomeromycotina</taxon>
        <taxon>Glomeromycetes</taxon>
        <taxon>Diversisporales</taxon>
        <taxon>Gigasporaceae</taxon>
        <taxon>Racocetra</taxon>
    </lineage>
</organism>
<gene>
    <name evidence="1" type="ORF">RFULGI_LOCUS4650</name>
</gene>
<dbReference type="EMBL" id="CAJVPZ010004745">
    <property type="protein sequence ID" value="CAG8551057.1"/>
    <property type="molecule type" value="Genomic_DNA"/>
</dbReference>
<evidence type="ECO:0000313" key="1">
    <source>
        <dbReference type="EMBL" id="CAG8551057.1"/>
    </source>
</evidence>
<feature type="non-terminal residue" evidence="1">
    <location>
        <position position="1"/>
    </location>
</feature>
<name>A0A9N9FRD1_9GLOM</name>
<accession>A0A9N9FRD1</accession>
<proteinExistence type="predicted"/>